<dbReference type="RefSeq" id="WP_089074774.1">
    <property type="nucleotide sequence ID" value="NZ_CBCSAM010000003.1"/>
</dbReference>
<sequence>MKQFKKLITESLKVYPIVDRAHKLKQFENSKIKTVQLRVKDLEDEALNHEIEQAVYLSKQYRLQLFVNDYWEKAIQFKSFGVHLGQEDLEKANLELILYHDIALGISTHVNSNLNILEEITPSYIALGPIYKTTSKQSKYDPRGLKMISEWKEQISSPLIAIGGITQQNIKNIFDAGADGVAFISLLKNIDNLEDFLKQIDCSNEKF</sequence>
<dbReference type="KEGG" id="pmai:CF386_12600"/>
<keyword evidence="3" id="KW-0175">Coiled coil</keyword>
<dbReference type="GO" id="GO:0005737">
    <property type="term" value="C:cytoplasm"/>
    <property type="evidence" value="ECO:0007669"/>
    <property type="project" value="TreeGrafter"/>
</dbReference>
<dbReference type="InterPro" id="IPR036206">
    <property type="entry name" value="ThiamineP_synth_sf"/>
</dbReference>
<evidence type="ECO:0000256" key="1">
    <source>
        <dbReference type="ARBA" id="ARBA00004948"/>
    </source>
</evidence>
<evidence type="ECO:0000313" key="5">
    <source>
        <dbReference type="EMBL" id="ASK79866.1"/>
    </source>
</evidence>
<name>A0A220VHY4_9GAMM</name>
<dbReference type="PANTHER" id="PTHR20857">
    <property type="entry name" value="THIAMINE-PHOSPHATE PYROPHOSPHORYLASE"/>
    <property type="match status" value="1"/>
</dbReference>
<dbReference type="OrthoDB" id="9810880at2"/>
<organism evidence="5 6">
    <name type="scientific">Paraphotobacterium marinum</name>
    <dbReference type="NCBI Taxonomy" id="1755811"/>
    <lineage>
        <taxon>Bacteria</taxon>
        <taxon>Pseudomonadati</taxon>
        <taxon>Pseudomonadota</taxon>
        <taxon>Gammaproteobacteria</taxon>
        <taxon>Vibrionales</taxon>
        <taxon>Vibrionaceae</taxon>
        <taxon>Paraphotobacterium</taxon>
    </lineage>
</organism>
<dbReference type="Pfam" id="PF02581">
    <property type="entry name" value="TMP-TENI"/>
    <property type="match status" value="1"/>
</dbReference>
<evidence type="ECO:0000313" key="6">
    <source>
        <dbReference type="Proteomes" id="UP000242175"/>
    </source>
</evidence>
<keyword evidence="2" id="KW-0784">Thiamine biosynthesis</keyword>
<keyword evidence="6" id="KW-1185">Reference proteome</keyword>
<feature type="domain" description="Thiamine phosphate synthase/TenI" evidence="4">
    <location>
        <begin position="22"/>
        <end position="185"/>
    </location>
</feature>
<comment type="pathway">
    <text evidence="1">Cofactor biosynthesis; thiamine diphosphate biosynthesis.</text>
</comment>
<accession>A0A220VHY4</accession>
<dbReference type="CDD" id="cd00564">
    <property type="entry name" value="TMP_TenI"/>
    <property type="match status" value="1"/>
</dbReference>
<dbReference type="Proteomes" id="UP000242175">
    <property type="component" value="Chromosome small"/>
</dbReference>
<evidence type="ECO:0000256" key="2">
    <source>
        <dbReference type="ARBA" id="ARBA00022977"/>
    </source>
</evidence>
<protein>
    <submittedName>
        <fullName evidence="5">Thiamine phosphate synthase</fullName>
    </submittedName>
</protein>
<evidence type="ECO:0000259" key="4">
    <source>
        <dbReference type="Pfam" id="PF02581"/>
    </source>
</evidence>
<feature type="coiled-coil region" evidence="3">
    <location>
        <begin position="25"/>
        <end position="52"/>
    </location>
</feature>
<dbReference type="GO" id="GO:0009228">
    <property type="term" value="P:thiamine biosynthetic process"/>
    <property type="evidence" value="ECO:0007669"/>
    <property type="project" value="UniProtKB-KW"/>
</dbReference>
<dbReference type="Gene3D" id="3.20.20.70">
    <property type="entry name" value="Aldolase class I"/>
    <property type="match status" value="1"/>
</dbReference>
<proteinExistence type="predicted"/>
<dbReference type="PANTHER" id="PTHR20857:SF15">
    <property type="entry name" value="THIAMINE-PHOSPHATE SYNTHASE"/>
    <property type="match status" value="1"/>
</dbReference>
<dbReference type="SUPFAM" id="SSF51391">
    <property type="entry name" value="Thiamin phosphate synthase"/>
    <property type="match status" value="1"/>
</dbReference>
<dbReference type="EMBL" id="CP022356">
    <property type="protein sequence ID" value="ASK79866.1"/>
    <property type="molecule type" value="Genomic_DNA"/>
</dbReference>
<evidence type="ECO:0000256" key="3">
    <source>
        <dbReference type="SAM" id="Coils"/>
    </source>
</evidence>
<dbReference type="InterPro" id="IPR022998">
    <property type="entry name" value="ThiamineP_synth_TenI"/>
</dbReference>
<dbReference type="InterPro" id="IPR013785">
    <property type="entry name" value="Aldolase_TIM"/>
</dbReference>
<gene>
    <name evidence="5" type="ORF">CF386_12600</name>
</gene>
<reference evidence="5 6" key="1">
    <citation type="journal article" date="2016" name="Int. J. Syst. Evol. Microbiol.">
        <title>Paraphotobacterium marinum gen. nov., sp. nov., a member of the family Vibrionaceae, isolated from surface seawater.</title>
        <authorList>
            <person name="Huang Z."/>
            <person name="Dong C."/>
            <person name="Shao Z."/>
        </authorList>
    </citation>
    <scope>NUCLEOTIDE SEQUENCE [LARGE SCALE GENOMIC DNA]</scope>
    <source>
        <strain evidence="5 6">NSCS20N07D</strain>
    </source>
</reference>
<dbReference type="AlphaFoldDB" id="A0A220VHY4"/>
<dbReference type="GO" id="GO:0004789">
    <property type="term" value="F:thiamine-phosphate diphosphorylase activity"/>
    <property type="evidence" value="ECO:0007669"/>
    <property type="project" value="TreeGrafter"/>
</dbReference>